<name>A0A6L2P4R7_TANCI</name>
<dbReference type="AlphaFoldDB" id="A0A6L2P4R7"/>
<dbReference type="InterPro" id="IPR012340">
    <property type="entry name" value="NA-bd_OB-fold"/>
</dbReference>
<protein>
    <submittedName>
        <fullName evidence="1">Nucleic acid-binding, OB-fold, replication protein A, OB domain protein</fullName>
    </submittedName>
</protein>
<organism evidence="1">
    <name type="scientific">Tanacetum cinerariifolium</name>
    <name type="common">Dalmatian daisy</name>
    <name type="synonym">Chrysanthemum cinerariifolium</name>
    <dbReference type="NCBI Taxonomy" id="118510"/>
    <lineage>
        <taxon>Eukaryota</taxon>
        <taxon>Viridiplantae</taxon>
        <taxon>Streptophyta</taxon>
        <taxon>Embryophyta</taxon>
        <taxon>Tracheophyta</taxon>
        <taxon>Spermatophyta</taxon>
        <taxon>Magnoliopsida</taxon>
        <taxon>eudicotyledons</taxon>
        <taxon>Gunneridae</taxon>
        <taxon>Pentapetalae</taxon>
        <taxon>asterids</taxon>
        <taxon>campanulids</taxon>
        <taxon>Asterales</taxon>
        <taxon>Asteraceae</taxon>
        <taxon>Asteroideae</taxon>
        <taxon>Anthemideae</taxon>
        <taxon>Anthemidinae</taxon>
        <taxon>Tanacetum</taxon>
    </lineage>
</organism>
<sequence length="469" mass="51814">MGERGIASVAKLIENRSHGGDDHCVTHLTTFSSYSFKNDFLNNLPKVCINDIRNIGKAMSCVVVVTVKKIERESNWWYLACVKCNHKAGQDTITEKDKYGVIVKNRIIFMCTNKACGQDTDVKYKQALLIIDSCTAELLQEVRKKGDMDILSTEFNKLLKKPMLSKLISKISTLKRTSIRMANQIQEIMEQHDVNSIPQEIGSGLSATISDTSLVCRRRGRPMKEIPNGQYSAALASDSLLENSPSSMIMSNKTLSNTNTPILIIDLLPQRRGRQPLTNISNTCTSYSLLENTPSSVIMSNQAKENTNTPVLLTDLFPRRRGRTPLTDISNDLLTRRIGRPPMSVVSIAKLSNVSRLSNKNTNKNIVTPVYAKTSAPICVEGQCSAALASDSLLENSPSSMIMSNKTLSNTNTPILAKENANTPVLLTDLFPRRRGRTPLTDISNDLLTRRIGRPPMSVVSIAKLSNVS</sequence>
<dbReference type="EMBL" id="BKCJ010010664">
    <property type="protein sequence ID" value="GEU92589.1"/>
    <property type="molecule type" value="Genomic_DNA"/>
</dbReference>
<reference evidence="1" key="1">
    <citation type="journal article" date="2019" name="Sci. Rep.">
        <title>Draft genome of Tanacetum cinerariifolium, the natural source of mosquito coil.</title>
        <authorList>
            <person name="Yamashiro T."/>
            <person name="Shiraishi A."/>
            <person name="Satake H."/>
            <person name="Nakayama K."/>
        </authorList>
    </citation>
    <scope>NUCLEOTIDE SEQUENCE</scope>
</reference>
<evidence type="ECO:0000313" key="1">
    <source>
        <dbReference type="EMBL" id="GEU92589.1"/>
    </source>
</evidence>
<gene>
    <name evidence="1" type="ORF">Tci_064567</name>
</gene>
<proteinExistence type="predicted"/>
<dbReference type="Gene3D" id="2.40.50.140">
    <property type="entry name" value="Nucleic acid-binding proteins"/>
    <property type="match status" value="1"/>
</dbReference>
<accession>A0A6L2P4R7</accession>
<comment type="caution">
    <text evidence="1">The sequence shown here is derived from an EMBL/GenBank/DDBJ whole genome shotgun (WGS) entry which is preliminary data.</text>
</comment>